<keyword evidence="3 6" id="KW-1133">Transmembrane helix</keyword>
<dbReference type="InterPro" id="IPR043203">
    <property type="entry name" value="VGCC_Ca_Na"/>
</dbReference>
<evidence type="ECO:0000256" key="6">
    <source>
        <dbReference type="SAM" id="Phobius"/>
    </source>
</evidence>
<dbReference type="SUPFAM" id="SSF81324">
    <property type="entry name" value="Voltage-gated potassium channels"/>
    <property type="match status" value="1"/>
</dbReference>
<dbReference type="Gene3D" id="1.20.120.350">
    <property type="entry name" value="Voltage-gated potassium channels. Chain C"/>
    <property type="match status" value="1"/>
</dbReference>
<evidence type="ECO:0000313" key="8">
    <source>
        <dbReference type="EMBL" id="CAK0823523.1"/>
    </source>
</evidence>
<dbReference type="Pfam" id="PF00520">
    <property type="entry name" value="Ion_trans"/>
    <property type="match status" value="1"/>
</dbReference>
<comment type="subcellular location">
    <subcellularLocation>
        <location evidence="1">Membrane</location>
        <topology evidence="1">Multi-pass membrane protein</topology>
    </subcellularLocation>
</comment>
<comment type="caution">
    <text evidence="8">The sequence shown here is derived from an EMBL/GenBank/DDBJ whole genome shotgun (WGS) entry which is preliminary data.</text>
</comment>
<sequence>EVQVLHGAVTCSDEGCVADAAVPTPLAPKYGWGEGRGAPEHAGDGDADKVLGVVPEASTDASIVAGSPGSFVRRTLSLLGGEKPQWQWKHRTGWKDYDRASSDKIEAAFQRGHPKARLKAGKKSSNPMEIFFADMLQHDAVTGNSRDVRRVGADPWWDRLKRYASSYVYAWDTGLPRTETLETAKARKKLIEAGGVSGGSSQQQVHYYSSGPLADVARSKVFQGFGTFLVALNAIWIAIELDNKDEKSSVGFQLVEHAFCALFSLEIAIRFAAYRRKWLCLKDRWFCFDTVLVLLVVLDSWLLPIAGILAGPEHGDAINGDFTVLRVARLLRLTRMARLLKTMPMMMTLLRGITTSIRPVSIAVGLLMIIIYIFSIIFRSLVSLNDPGGFLEREYFPSVTYTMLFLLLHGTFLDSVGTTGFHINREGGVFMLFVFLFYIFATSFLMLNMLIRVVCEMVSMVKSSEDEALAKVSLESRLCDIMEVYDADAKGALNQSEFDLFVTNIEVVQSLRHFDVDIKALITLADMMFSHVSPGNDADNFALGFDDIMSLAVRLKGNSACRVEDIVKMREFTKYRLQELEETLVSNNRMLEEHVVANPRRSQAGPAETVRSQALQ</sequence>
<dbReference type="InterPro" id="IPR027359">
    <property type="entry name" value="Volt_channel_dom_sf"/>
</dbReference>
<evidence type="ECO:0000256" key="1">
    <source>
        <dbReference type="ARBA" id="ARBA00004141"/>
    </source>
</evidence>
<dbReference type="Pfam" id="PF02825">
    <property type="entry name" value="WWE"/>
    <property type="match status" value="1"/>
</dbReference>
<dbReference type="SUPFAM" id="SSF117839">
    <property type="entry name" value="WWE domain"/>
    <property type="match status" value="1"/>
</dbReference>
<feature type="transmembrane region" description="Helical" evidence="6">
    <location>
        <begin position="221"/>
        <end position="239"/>
    </location>
</feature>
<dbReference type="InterPro" id="IPR018123">
    <property type="entry name" value="WWE-dom_subgr"/>
</dbReference>
<keyword evidence="9" id="KW-1185">Reference proteome</keyword>
<dbReference type="InterPro" id="IPR004170">
    <property type="entry name" value="WWE_dom"/>
</dbReference>
<evidence type="ECO:0000313" key="9">
    <source>
        <dbReference type="Proteomes" id="UP001189429"/>
    </source>
</evidence>
<evidence type="ECO:0000256" key="4">
    <source>
        <dbReference type="ARBA" id="ARBA00023136"/>
    </source>
</evidence>
<feature type="transmembrane region" description="Helical" evidence="6">
    <location>
        <begin position="285"/>
        <end position="310"/>
    </location>
</feature>
<accession>A0ABN9RW22</accession>
<dbReference type="InterPro" id="IPR037197">
    <property type="entry name" value="WWE_dom_sf"/>
</dbReference>
<keyword evidence="2 6" id="KW-0812">Transmembrane</keyword>
<feature type="transmembrane region" description="Helical" evidence="6">
    <location>
        <begin position="360"/>
        <end position="378"/>
    </location>
</feature>
<dbReference type="PANTHER" id="PTHR10037">
    <property type="entry name" value="VOLTAGE-GATED CATION CHANNEL CALCIUM AND SODIUM"/>
    <property type="match status" value="1"/>
</dbReference>
<protein>
    <recommendedName>
        <fullName evidence="7">WWE domain-containing protein</fullName>
    </recommendedName>
</protein>
<feature type="domain" description="WWE" evidence="7">
    <location>
        <begin position="71"/>
        <end position="150"/>
    </location>
</feature>
<evidence type="ECO:0000259" key="7">
    <source>
        <dbReference type="PROSITE" id="PS50918"/>
    </source>
</evidence>
<proteinExistence type="predicted"/>
<reference evidence="8" key="1">
    <citation type="submission" date="2023-10" db="EMBL/GenBank/DDBJ databases">
        <authorList>
            <person name="Chen Y."/>
            <person name="Shah S."/>
            <person name="Dougan E. K."/>
            <person name="Thang M."/>
            <person name="Chan C."/>
        </authorList>
    </citation>
    <scope>NUCLEOTIDE SEQUENCE [LARGE SCALE GENOMIC DNA]</scope>
</reference>
<feature type="transmembrane region" description="Helical" evidence="6">
    <location>
        <begin position="429"/>
        <end position="451"/>
    </location>
</feature>
<dbReference type="Gene3D" id="1.10.287.70">
    <property type="match status" value="1"/>
</dbReference>
<name>A0ABN9RW22_9DINO</name>
<gene>
    <name evidence="8" type="ORF">PCOR1329_LOCUS24202</name>
</gene>
<dbReference type="Proteomes" id="UP001189429">
    <property type="component" value="Unassembled WGS sequence"/>
</dbReference>
<dbReference type="EMBL" id="CAUYUJ010008304">
    <property type="protein sequence ID" value="CAK0823523.1"/>
    <property type="molecule type" value="Genomic_DNA"/>
</dbReference>
<organism evidence="8 9">
    <name type="scientific">Prorocentrum cordatum</name>
    <dbReference type="NCBI Taxonomy" id="2364126"/>
    <lineage>
        <taxon>Eukaryota</taxon>
        <taxon>Sar</taxon>
        <taxon>Alveolata</taxon>
        <taxon>Dinophyceae</taxon>
        <taxon>Prorocentrales</taxon>
        <taxon>Prorocentraceae</taxon>
        <taxon>Prorocentrum</taxon>
    </lineage>
</organism>
<feature type="non-terminal residue" evidence="8">
    <location>
        <position position="1"/>
    </location>
</feature>
<evidence type="ECO:0000256" key="5">
    <source>
        <dbReference type="SAM" id="MobiDB-lite"/>
    </source>
</evidence>
<evidence type="ECO:0000256" key="3">
    <source>
        <dbReference type="ARBA" id="ARBA00022989"/>
    </source>
</evidence>
<dbReference type="SMART" id="SM00678">
    <property type="entry name" value="WWE"/>
    <property type="match status" value="1"/>
</dbReference>
<dbReference type="Gene3D" id="3.30.720.50">
    <property type="match status" value="1"/>
</dbReference>
<evidence type="ECO:0000256" key="2">
    <source>
        <dbReference type="ARBA" id="ARBA00022692"/>
    </source>
</evidence>
<dbReference type="PROSITE" id="PS50918">
    <property type="entry name" value="WWE"/>
    <property type="match status" value="1"/>
</dbReference>
<feature type="transmembrane region" description="Helical" evidence="6">
    <location>
        <begin position="398"/>
        <end position="417"/>
    </location>
</feature>
<keyword evidence="4 6" id="KW-0472">Membrane</keyword>
<feature type="transmembrane region" description="Helical" evidence="6">
    <location>
        <begin position="251"/>
        <end position="273"/>
    </location>
</feature>
<dbReference type="PANTHER" id="PTHR10037:SF62">
    <property type="entry name" value="SODIUM CHANNEL PROTEIN 60E"/>
    <property type="match status" value="1"/>
</dbReference>
<dbReference type="InterPro" id="IPR005821">
    <property type="entry name" value="Ion_trans_dom"/>
</dbReference>
<feature type="region of interest" description="Disordered" evidence="5">
    <location>
        <begin position="596"/>
        <end position="616"/>
    </location>
</feature>